<dbReference type="Gene3D" id="3.30.1330.130">
    <property type="match status" value="1"/>
</dbReference>
<dbReference type="Pfam" id="PF23475">
    <property type="entry name" value="zf-Tbcl_FmdE"/>
    <property type="match status" value="1"/>
</dbReference>
<dbReference type="Gene3D" id="3.30.60.80">
    <property type="match status" value="1"/>
</dbReference>
<protein>
    <submittedName>
        <fullName evidence="3">Uncharacterized protein</fullName>
    </submittedName>
</protein>
<dbReference type="InterPro" id="IPR003814">
    <property type="entry name" value="FmdEsu_dom"/>
</dbReference>
<dbReference type="InterPro" id="IPR053194">
    <property type="entry name" value="tRNA_methyltr_O"/>
</dbReference>
<accession>A0A4P7UMR4</accession>
<dbReference type="Pfam" id="PF02663">
    <property type="entry name" value="FmdE"/>
    <property type="match status" value="1"/>
</dbReference>
<dbReference type="AlphaFoldDB" id="A0A4P7UMR4"/>
<dbReference type="RefSeq" id="WP_136400167.1">
    <property type="nucleotide sequence ID" value="NZ_CP036295.1"/>
</dbReference>
<dbReference type="InterPro" id="IPR057035">
    <property type="entry name" value="Znf-Tbcl_FmdE"/>
</dbReference>
<dbReference type="Proteomes" id="UP000297065">
    <property type="component" value="Chromosome"/>
</dbReference>
<dbReference type="SUPFAM" id="SSF143555">
    <property type="entry name" value="FwdE-like"/>
    <property type="match status" value="1"/>
</dbReference>
<feature type="domain" description="Formylmethanofuran dehydrogenase subunit E" evidence="1">
    <location>
        <begin position="18"/>
        <end position="142"/>
    </location>
</feature>
<dbReference type="PANTHER" id="PTHR39418">
    <property type="entry name" value="DEHYDROGENASE-RELATED"/>
    <property type="match status" value="1"/>
</dbReference>
<gene>
    <name evidence="3" type="ORF">DDIC_09225</name>
</gene>
<proteinExistence type="predicted"/>
<evidence type="ECO:0000313" key="3">
    <source>
        <dbReference type="EMBL" id="QCC86051.1"/>
    </source>
</evidence>
<evidence type="ECO:0000259" key="1">
    <source>
        <dbReference type="Pfam" id="PF02663"/>
    </source>
</evidence>
<evidence type="ECO:0000313" key="4">
    <source>
        <dbReference type="Proteomes" id="UP000297065"/>
    </source>
</evidence>
<name>A0A4P7UMR4_DESDE</name>
<organism evidence="3 4">
    <name type="scientific">Desulfovibrio desulfuricans</name>
    <dbReference type="NCBI Taxonomy" id="876"/>
    <lineage>
        <taxon>Bacteria</taxon>
        <taxon>Pseudomonadati</taxon>
        <taxon>Thermodesulfobacteriota</taxon>
        <taxon>Desulfovibrionia</taxon>
        <taxon>Desulfovibrionales</taxon>
        <taxon>Desulfovibrionaceae</taxon>
        <taxon>Desulfovibrio</taxon>
    </lineage>
</organism>
<feature type="domain" description="FmdE-like treble clef zinc finger" evidence="2">
    <location>
        <begin position="153"/>
        <end position="187"/>
    </location>
</feature>
<dbReference type="OrthoDB" id="9767940at2"/>
<reference evidence="3 4" key="1">
    <citation type="submission" date="2019-02" db="EMBL/GenBank/DDBJ databases">
        <title>Complete Genome Sequence of Desulfovibrio desulfuricans IC1, a Sulfonate Utilizing Anaerobe.</title>
        <authorList>
            <person name="Day L.A."/>
            <person name="De Leon K.B."/>
            <person name="Wall J.D."/>
        </authorList>
    </citation>
    <scope>NUCLEOTIDE SEQUENCE [LARGE SCALE GENOMIC DNA]</scope>
    <source>
        <strain evidence="3 4">IC1</strain>
    </source>
</reference>
<sequence>MNIGSYTFLQFHEIAEDFHGCAAPGLLIGGYMVELGKGLLPEGTLFEALVETGKCLPDAVQLLTLCSTGNRRLHIRDLGLYAVSLYNKKDGVGVRISIDPARLYAFPEIRGWFMKEKPKYAQDINELERQIEDAGHSICKVQRVQMDKELLGHAHVGAIGVCPRCGEAYPLEHGAQCLGCQGQAPYVALDPEA</sequence>
<dbReference type="EMBL" id="CP036295">
    <property type="protein sequence ID" value="QCC86051.1"/>
    <property type="molecule type" value="Genomic_DNA"/>
</dbReference>
<dbReference type="PANTHER" id="PTHR39418:SF1">
    <property type="entry name" value="DEHYDROGENASE"/>
    <property type="match status" value="1"/>
</dbReference>
<evidence type="ECO:0000259" key="2">
    <source>
        <dbReference type="Pfam" id="PF23475"/>
    </source>
</evidence>